<evidence type="ECO:0000256" key="3">
    <source>
        <dbReference type="ARBA" id="ARBA00022525"/>
    </source>
</evidence>
<evidence type="ECO:0000256" key="7">
    <source>
        <dbReference type="SAM" id="SignalP"/>
    </source>
</evidence>
<evidence type="ECO:0000256" key="4">
    <source>
        <dbReference type="ARBA" id="ARBA00022702"/>
    </source>
</evidence>
<dbReference type="PANTHER" id="PTHR33136">
    <property type="entry name" value="RAPID ALKALINIZATION FACTOR-LIKE"/>
    <property type="match status" value="1"/>
</dbReference>
<proteinExistence type="inferred from homology"/>
<dbReference type="GO" id="GO:0019722">
    <property type="term" value="P:calcium-mediated signaling"/>
    <property type="evidence" value="ECO:0007669"/>
    <property type="project" value="TreeGrafter"/>
</dbReference>
<feature type="chain" id="PRO_5029677351" evidence="7">
    <location>
        <begin position="23"/>
        <end position="133"/>
    </location>
</feature>
<dbReference type="InterPro" id="IPR008801">
    <property type="entry name" value="RALF"/>
</dbReference>
<evidence type="ECO:0000256" key="2">
    <source>
        <dbReference type="ARBA" id="ARBA00009178"/>
    </source>
</evidence>
<keyword evidence="5 7" id="KW-0732">Signal</keyword>
<evidence type="ECO:0000256" key="1">
    <source>
        <dbReference type="ARBA" id="ARBA00004613"/>
    </source>
</evidence>
<dbReference type="Gramene" id="Kaladp0028s0075.1.v1.1">
    <property type="protein sequence ID" value="Kaladp0028s0075.1.v1.1.CDS.1"/>
    <property type="gene ID" value="Kaladp0028s0075.v1.1"/>
</dbReference>
<dbReference type="Proteomes" id="UP000594263">
    <property type="component" value="Unplaced"/>
</dbReference>
<feature type="signal peptide" evidence="7">
    <location>
        <begin position="1"/>
        <end position="22"/>
    </location>
</feature>
<sequence length="133" mass="14810">MTKMASLAKSAFLLAIITLVAATQFELMNSADDDGKLRFPTPDALEWSAGMAASWAYDEFGDGGSVLASEEEERRSLFWRAARYYISYGALSANRVPCPPRSGRSYYTHNCFRATGPVRPYFRGCSAISRCRR</sequence>
<name>A0A7N0T9T3_KALFE</name>
<evidence type="ECO:0000313" key="9">
    <source>
        <dbReference type="Proteomes" id="UP000594263"/>
    </source>
</evidence>
<protein>
    <submittedName>
        <fullName evidence="8">Uncharacterized protein</fullName>
    </submittedName>
</protein>
<dbReference type="PANTHER" id="PTHR33136:SF6">
    <property type="entry name" value="PROTEIN RALF-LIKE 34"/>
    <property type="match status" value="1"/>
</dbReference>
<evidence type="ECO:0000256" key="5">
    <source>
        <dbReference type="ARBA" id="ARBA00022729"/>
    </source>
</evidence>
<evidence type="ECO:0000313" key="8">
    <source>
        <dbReference type="EnsemblPlants" id="Kaladp0028s0075.1.v1.1.CDS.1"/>
    </source>
</evidence>
<organism evidence="8 9">
    <name type="scientific">Kalanchoe fedtschenkoi</name>
    <name type="common">Lavender scallops</name>
    <name type="synonym">South American air plant</name>
    <dbReference type="NCBI Taxonomy" id="63787"/>
    <lineage>
        <taxon>Eukaryota</taxon>
        <taxon>Viridiplantae</taxon>
        <taxon>Streptophyta</taxon>
        <taxon>Embryophyta</taxon>
        <taxon>Tracheophyta</taxon>
        <taxon>Spermatophyta</taxon>
        <taxon>Magnoliopsida</taxon>
        <taxon>eudicotyledons</taxon>
        <taxon>Gunneridae</taxon>
        <taxon>Pentapetalae</taxon>
        <taxon>Saxifragales</taxon>
        <taxon>Crassulaceae</taxon>
        <taxon>Kalanchoe</taxon>
    </lineage>
</organism>
<keyword evidence="6" id="KW-1015">Disulfide bond</keyword>
<dbReference type="GO" id="GO:0009506">
    <property type="term" value="C:plasmodesma"/>
    <property type="evidence" value="ECO:0007669"/>
    <property type="project" value="TreeGrafter"/>
</dbReference>
<keyword evidence="3" id="KW-0964">Secreted</keyword>
<comment type="similarity">
    <text evidence="2">Belongs to the plant rapid alkalinization factor (RALF) family.</text>
</comment>
<evidence type="ECO:0000256" key="6">
    <source>
        <dbReference type="ARBA" id="ARBA00023157"/>
    </source>
</evidence>
<comment type="subcellular location">
    <subcellularLocation>
        <location evidence="1">Secreted</location>
    </subcellularLocation>
</comment>
<dbReference type="GO" id="GO:0005576">
    <property type="term" value="C:extracellular region"/>
    <property type="evidence" value="ECO:0007669"/>
    <property type="project" value="UniProtKB-SubCell"/>
</dbReference>
<dbReference type="Pfam" id="PF05498">
    <property type="entry name" value="RALF"/>
    <property type="match status" value="1"/>
</dbReference>
<dbReference type="AlphaFoldDB" id="A0A7N0T9T3"/>
<dbReference type="GO" id="GO:0005179">
    <property type="term" value="F:hormone activity"/>
    <property type="evidence" value="ECO:0007669"/>
    <property type="project" value="UniProtKB-KW"/>
</dbReference>
<keyword evidence="9" id="KW-1185">Reference proteome</keyword>
<dbReference type="EnsemblPlants" id="Kaladp0028s0075.1.v1.1">
    <property type="protein sequence ID" value="Kaladp0028s0075.1.v1.1.CDS.1"/>
    <property type="gene ID" value="Kaladp0028s0075.v1.1"/>
</dbReference>
<accession>A0A7N0T9T3</accession>
<keyword evidence="4" id="KW-0372">Hormone</keyword>
<reference evidence="8" key="1">
    <citation type="submission" date="2021-01" db="UniProtKB">
        <authorList>
            <consortium name="EnsemblPlants"/>
        </authorList>
    </citation>
    <scope>IDENTIFICATION</scope>
</reference>